<keyword evidence="2" id="KW-0472">Membrane</keyword>
<dbReference type="Gene3D" id="3.60.40.10">
    <property type="entry name" value="PPM-type phosphatase domain"/>
    <property type="match status" value="1"/>
</dbReference>
<dbReference type="PANTHER" id="PTHR43156">
    <property type="entry name" value="STAGE II SPORULATION PROTEIN E-RELATED"/>
    <property type="match status" value="1"/>
</dbReference>
<accession>A0A1U9K365</accession>
<dbReference type="SUPFAM" id="SSF81606">
    <property type="entry name" value="PP2C-like"/>
    <property type="match status" value="1"/>
</dbReference>
<dbReference type="InterPro" id="IPR045768">
    <property type="entry name" value="SpoIIE_N"/>
</dbReference>
<name>A0A1U9K365_9BACL</name>
<keyword evidence="1" id="KW-0378">Hydrolase</keyword>
<feature type="transmembrane region" description="Helical" evidence="2">
    <location>
        <begin position="104"/>
        <end position="121"/>
    </location>
</feature>
<dbReference type="KEGG" id="ntr:B0W44_00360"/>
<feature type="transmembrane region" description="Helical" evidence="2">
    <location>
        <begin position="201"/>
        <end position="220"/>
    </location>
</feature>
<dbReference type="Pfam" id="PF19732">
    <property type="entry name" value="SpoIIE_N"/>
    <property type="match status" value="1"/>
</dbReference>
<dbReference type="GO" id="GO:0004722">
    <property type="term" value="F:protein serine/threonine phosphatase activity"/>
    <property type="evidence" value="ECO:0007669"/>
    <property type="project" value="InterPro"/>
</dbReference>
<feature type="transmembrane region" description="Helical" evidence="2">
    <location>
        <begin position="46"/>
        <end position="66"/>
    </location>
</feature>
<dbReference type="NCBIfam" id="TIGR02865">
    <property type="entry name" value="spore_II_E"/>
    <property type="match status" value="1"/>
</dbReference>
<evidence type="ECO:0000313" key="5">
    <source>
        <dbReference type="Proteomes" id="UP000188603"/>
    </source>
</evidence>
<feature type="domain" description="PPM-type phosphatase" evidence="3">
    <location>
        <begin position="601"/>
        <end position="811"/>
    </location>
</feature>
<keyword evidence="2" id="KW-0812">Transmembrane</keyword>
<dbReference type="PROSITE" id="PS51746">
    <property type="entry name" value="PPM_2"/>
    <property type="match status" value="1"/>
</dbReference>
<feature type="transmembrane region" description="Helical" evidence="2">
    <location>
        <begin position="232"/>
        <end position="257"/>
    </location>
</feature>
<dbReference type="InterPro" id="IPR036457">
    <property type="entry name" value="PPM-type-like_dom_sf"/>
</dbReference>
<feature type="transmembrane region" description="Helical" evidence="2">
    <location>
        <begin position="157"/>
        <end position="180"/>
    </location>
</feature>
<evidence type="ECO:0000256" key="2">
    <source>
        <dbReference type="SAM" id="Phobius"/>
    </source>
</evidence>
<dbReference type="AlphaFoldDB" id="A0A1U9K365"/>
<feature type="transmembrane region" description="Helical" evidence="2">
    <location>
        <begin position="133"/>
        <end position="151"/>
    </location>
</feature>
<dbReference type="Pfam" id="PF07228">
    <property type="entry name" value="SpoIIE"/>
    <property type="match status" value="1"/>
</dbReference>
<dbReference type="SMART" id="SM00332">
    <property type="entry name" value="PP2Cc"/>
    <property type="match status" value="1"/>
</dbReference>
<gene>
    <name evidence="4" type="ORF">B0W44_00360</name>
</gene>
<dbReference type="InterPro" id="IPR052016">
    <property type="entry name" value="Bact_Sigma-Reg"/>
</dbReference>
<dbReference type="OrthoDB" id="9763774at2"/>
<keyword evidence="5" id="KW-1185">Reference proteome</keyword>
<feature type="transmembrane region" description="Helical" evidence="2">
    <location>
        <begin position="317"/>
        <end position="339"/>
    </location>
</feature>
<protein>
    <submittedName>
        <fullName evidence="4">Stage II sporulation protein E</fullName>
    </submittedName>
</protein>
<feature type="transmembrane region" description="Helical" evidence="2">
    <location>
        <begin position="264"/>
        <end position="281"/>
    </location>
</feature>
<evidence type="ECO:0000256" key="1">
    <source>
        <dbReference type="ARBA" id="ARBA00022801"/>
    </source>
</evidence>
<sequence length="837" mass="93288">MGTTHEFKGVDKMKIIPLRQSLHERWRQLDSQLSVRRTFRQLQNLVVGRWNILLLLMGFLLGRAVLLEQVSPFALPFLAVVYHLKRDRWAAVAVALLIGQSTTPNGQAVWMLATFLLYIVLQKGADRWLKRDLNYTPLIVLTTLLLTQGIRLGAGGWSLYGGMLALIEMVLSVLLTFIFVQSLPVFTSRKRRNVSLKGEELVCLAILLASVMTGMVGWTYGDMSVEHIFSRYVILLFALVGGGMLGTTVGVVTGMILSLSNQQAVLEISLLAFSGLLAGLFREGKKWGVATGFLIGTSILALYTSPSVGLWTSLQESLAAVLLLLLTPAALTTALARFVPGTNENERSQQEYSRRVRDMTAKKVEQFSHVFSQLSRSFSSHFQHPEQEEEYLQRFVTELSDSVCAGCRKYEECWGTKFYQTYNGITDLVALVELADNKGKIQTPRSWKDHCVKSKDMVALIRDKYETYQRDLAWQERLRETQQIVSEQLSGMSKVMMDWAFDIRRETQVLTTQEEQIQQALEDLGLSIHRVDVMSLEEGNVEIEVTLPHDDDLESCRKIIAPLLTDIVGEHITVYEKEGPLSENGGLTTITFGSAQNYEVKAGVAKAAKGGRWLSGDSYSYTNLGTGKYAVAISDGMGNGPRAQEESQAALKMLEQLLLAGMEELTAVKTVNAILGMRKTDEVYATVDLALVDLDTARTTFLKIGSTPSFIKRGNDVIPVTASNLPIGILEDIDVDTVTERLMPGDMLIMMTDGVFDAPRQAANKEAWMKRAIHEIRIRDPQAFADLLLEKVVRERGGHIDDDMTVVVTKVDHSIPNWATISIPGMPRIRRKEALSN</sequence>
<dbReference type="InterPro" id="IPR001932">
    <property type="entry name" value="PPM-type_phosphatase-like_dom"/>
</dbReference>
<keyword evidence="2" id="KW-1133">Transmembrane helix</keyword>
<dbReference type="STRING" id="1471761.B0W44_00360"/>
<organism evidence="4 5">
    <name type="scientific">Novibacillus thermophilus</name>
    <dbReference type="NCBI Taxonomy" id="1471761"/>
    <lineage>
        <taxon>Bacteria</taxon>
        <taxon>Bacillati</taxon>
        <taxon>Bacillota</taxon>
        <taxon>Bacilli</taxon>
        <taxon>Bacillales</taxon>
        <taxon>Thermoactinomycetaceae</taxon>
        <taxon>Novibacillus</taxon>
    </lineage>
</organism>
<reference evidence="4 5" key="1">
    <citation type="journal article" date="2015" name="Int. J. Syst. Evol. Microbiol.">
        <title>Novibacillus thermophilus gen. nov., sp. nov., a Gram-staining-negative and moderately thermophilic member of the family Thermoactinomycetaceae.</title>
        <authorList>
            <person name="Yang G."/>
            <person name="Chen J."/>
            <person name="Zhou S."/>
        </authorList>
    </citation>
    <scope>NUCLEOTIDE SEQUENCE [LARGE SCALE GENOMIC DNA]</scope>
    <source>
        <strain evidence="4 5">SG-1</strain>
    </source>
</reference>
<evidence type="ECO:0000313" key="4">
    <source>
        <dbReference type="EMBL" id="AQS54477.1"/>
    </source>
</evidence>
<dbReference type="Proteomes" id="UP000188603">
    <property type="component" value="Chromosome"/>
</dbReference>
<evidence type="ECO:0000259" key="3">
    <source>
        <dbReference type="PROSITE" id="PS51746"/>
    </source>
</evidence>
<dbReference type="EMBL" id="CP019699">
    <property type="protein sequence ID" value="AQS54477.1"/>
    <property type="molecule type" value="Genomic_DNA"/>
</dbReference>
<dbReference type="PANTHER" id="PTHR43156:SF2">
    <property type="entry name" value="STAGE II SPORULATION PROTEIN E"/>
    <property type="match status" value="1"/>
</dbReference>
<proteinExistence type="predicted"/>
<dbReference type="InterPro" id="IPR014221">
    <property type="entry name" value="SpoII_E"/>
</dbReference>
<feature type="transmembrane region" description="Helical" evidence="2">
    <location>
        <begin position="287"/>
        <end position="305"/>
    </location>
</feature>
<dbReference type="SMART" id="SM00331">
    <property type="entry name" value="PP2C_SIG"/>
    <property type="match status" value="1"/>
</dbReference>